<dbReference type="GO" id="GO:0000155">
    <property type="term" value="F:phosphorelay sensor kinase activity"/>
    <property type="evidence" value="ECO:0007669"/>
    <property type="project" value="InterPro"/>
</dbReference>
<evidence type="ECO:0000256" key="2">
    <source>
        <dbReference type="ARBA" id="ARBA00012438"/>
    </source>
</evidence>
<dbReference type="Gene3D" id="3.30.450.20">
    <property type="entry name" value="PAS domain"/>
    <property type="match status" value="2"/>
</dbReference>
<comment type="catalytic activity">
    <reaction evidence="1">
        <text>ATP + protein L-histidine = ADP + protein N-phospho-L-histidine.</text>
        <dbReference type="EC" id="2.7.13.3"/>
    </reaction>
</comment>
<dbReference type="Gene3D" id="3.30.565.10">
    <property type="entry name" value="Histidine kinase-like ATPase, C-terminal domain"/>
    <property type="match status" value="1"/>
</dbReference>
<proteinExistence type="predicted"/>
<feature type="domain" description="Histidine kinase" evidence="14">
    <location>
        <begin position="569"/>
        <end position="789"/>
    </location>
</feature>
<feature type="domain" description="Response regulatory" evidence="15">
    <location>
        <begin position="806"/>
        <end position="928"/>
    </location>
</feature>
<dbReference type="PANTHER" id="PTHR45339:SF1">
    <property type="entry name" value="HYBRID SIGNAL TRANSDUCTION HISTIDINE KINASE J"/>
    <property type="match status" value="1"/>
</dbReference>
<dbReference type="Pfam" id="PF08447">
    <property type="entry name" value="PAS_3"/>
    <property type="match status" value="1"/>
</dbReference>
<dbReference type="InterPro" id="IPR005467">
    <property type="entry name" value="His_kinase_dom"/>
</dbReference>
<dbReference type="AlphaFoldDB" id="A0A8I2KMG0"/>
<keyword evidence="12" id="KW-0175">Coiled coil</keyword>
<evidence type="ECO:0000256" key="1">
    <source>
        <dbReference type="ARBA" id="ARBA00000085"/>
    </source>
</evidence>
<evidence type="ECO:0000259" key="14">
    <source>
        <dbReference type="PROSITE" id="PS50109"/>
    </source>
</evidence>
<evidence type="ECO:0000256" key="4">
    <source>
        <dbReference type="ARBA" id="ARBA00022679"/>
    </source>
</evidence>
<organism evidence="18 20">
    <name type="scientific">Pseudoalteromonas maricaloris</name>
    <dbReference type="NCBI Taxonomy" id="184924"/>
    <lineage>
        <taxon>Bacteria</taxon>
        <taxon>Pseudomonadati</taxon>
        <taxon>Pseudomonadota</taxon>
        <taxon>Gammaproteobacteria</taxon>
        <taxon>Alteromonadales</taxon>
        <taxon>Pseudoalteromonadaceae</taxon>
        <taxon>Pseudoalteromonas</taxon>
    </lineage>
</organism>
<dbReference type="CDD" id="cd16922">
    <property type="entry name" value="HATPase_EvgS-ArcB-TorS-like"/>
    <property type="match status" value="1"/>
</dbReference>
<evidence type="ECO:0000256" key="11">
    <source>
        <dbReference type="PROSITE-ProRule" id="PRU00169"/>
    </source>
</evidence>
<evidence type="ECO:0000256" key="6">
    <source>
        <dbReference type="ARBA" id="ARBA00022777"/>
    </source>
</evidence>
<dbReference type="PROSITE" id="PS50109">
    <property type="entry name" value="HIS_KIN"/>
    <property type="match status" value="1"/>
</dbReference>
<dbReference type="FunFam" id="1.10.287.130:FF:000002">
    <property type="entry name" value="Two-component osmosensing histidine kinase"/>
    <property type="match status" value="1"/>
</dbReference>
<evidence type="ECO:0000259" key="17">
    <source>
        <dbReference type="PROSITE" id="PS50113"/>
    </source>
</evidence>
<keyword evidence="13" id="KW-0812">Transmembrane</keyword>
<comment type="subunit">
    <text evidence="9">At low DSF concentrations, interacts with RpfF.</text>
</comment>
<keyword evidence="8" id="KW-0902">Two-component regulatory system</keyword>
<dbReference type="Pfam" id="PF13426">
    <property type="entry name" value="PAS_9"/>
    <property type="match status" value="1"/>
</dbReference>
<dbReference type="SMART" id="SM00091">
    <property type="entry name" value="PAS"/>
    <property type="match status" value="2"/>
</dbReference>
<dbReference type="InterPro" id="IPR036890">
    <property type="entry name" value="HATPase_C_sf"/>
</dbReference>
<dbReference type="EC" id="2.7.13.3" evidence="2"/>
<keyword evidence="3 11" id="KW-0597">Phosphoprotein</keyword>
<evidence type="ECO:0000313" key="18">
    <source>
        <dbReference type="EMBL" id="NLR22684.1"/>
    </source>
</evidence>
<dbReference type="Pfam" id="PF00512">
    <property type="entry name" value="HisKA"/>
    <property type="match status" value="1"/>
</dbReference>
<evidence type="ECO:0000259" key="15">
    <source>
        <dbReference type="PROSITE" id="PS50110"/>
    </source>
</evidence>
<feature type="domain" description="PAC" evidence="17">
    <location>
        <begin position="497"/>
        <end position="551"/>
    </location>
</feature>
<protein>
    <recommendedName>
        <fullName evidence="10">Sensory/regulatory protein RpfC</fullName>
        <ecNumber evidence="2">2.7.13.3</ecNumber>
    </recommendedName>
</protein>
<dbReference type="InterPro" id="IPR013655">
    <property type="entry name" value="PAS_fold_3"/>
</dbReference>
<evidence type="ECO:0000256" key="12">
    <source>
        <dbReference type="SAM" id="Coils"/>
    </source>
</evidence>
<dbReference type="SMART" id="SM00086">
    <property type="entry name" value="PAC"/>
    <property type="match status" value="2"/>
</dbReference>
<keyword evidence="4" id="KW-0808">Transferase</keyword>
<dbReference type="FunFam" id="3.30.565.10:FF:000010">
    <property type="entry name" value="Sensor histidine kinase RcsC"/>
    <property type="match status" value="1"/>
</dbReference>
<dbReference type="PANTHER" id="PTHR45339">
    <property type="entry name" value="HYBRID SIGNAL TRANSDUCTION HISTIDINE KINASE J"/>
    <property type="match status" value="1"/>
</dbReference>
<reference evidence="19 21" key="2">
    <citation type="submission" date="2023-10" db="EMBL/GenBank/DDBJ databases">
        <title>To unveil natural product biosynthetic capacity in Pseudoalteromonas.</title>
        <authorList>
            <person name="Wang J."/>
        </authorList>
    </citation>
    <scope>NUCLEOTIDE SEQUENCE [LARGE SCALE GENOMIC DNA]</scope>
    <source>
        <strain evidence="19 21">DSM 15914</strain>
    </source>
</reference>
<dbReference type="InterPro" id="IPR001610">
    <property type="entry name" value="PAC"/>
</dbReference>
<dbReference type="PRINTS" id="PR00344">
    <property type="entry name" value="BCTRLSENSOR"/>
</dbReference>
<dbReference type="SMART" id="SM00388">
    <property type="entry name" value="HisKA"/>
    <property type="match status" value="1"/>
</dbReference>
<keyword evidence="21" id="KW-1185">Reference proteome</keyword>
<dbReference type="Pfam" id="PF00072">
    <property type="entry name" value="Response_reg"/>
    <property type="match status" value="2"/>
</dbReference>
<sequence length="1103" mass="123599">MKTKFTFTSNRAFYTFLGLTAIVSLLLSALFVGLRANVIVEDLVRETNETQAQLAVNNLTQYLESRKQILFDLSTHPIIVNGAMGTGLSAAKLRDFLRSFQIIGKEEKLMVINILGDVVYANFDSHEVLDQEPKWLEKVINAEVGNVIDLTTFTNEHFFTVAVPIYYNGFAEGALIGEFSTSLETLLATSLEHQLHSISLKGQWLEFSDVERVEDYFSIKSLAIGTTGLQLDYRLRKSLVTDEVKRFVWDLIGAIAFGLFLSFGLLYLFGKQLLLNPFKKLEESRTTLKRSEERFKLAIFGSDDGLWDWDLERNAVFYSDRFKSLLGFSQETQALFSAHISSLLDRVHPEDLPNLENSIKFHMTEEEPFGVECRIKTRQNSYRYFWLKGAAALKNGQAKRIVGSLSDITDQKLHQEALKKAKEQNDLLAQAIECANVGITIVDATKPELPIVFANKTFQQITEYGDEVLGKNCRFLQGEHTQQQALDEIREAIIAHEFVKVELINYTKSGKAFWNSLQISPVFNEQNQLTAFVGIQQDITAAVEAKKELEQAKQAAEQGAQAKSEFLASMSHEIRTPMNGVIGMLSLLEDEHLTQTQLHKVSLAMGSAKSLLNLINDILDFSKIEAGKLELESLDFDVRALLGELIESVALQAQKKGLELILDVTQLEKPLVQGDPSRIRQIITNLISNAIKFTEQGEIIIRAWFSEVDNKLRFHCSVEDTGIGIPEDKADRLFAKFSQVDASTTRKYGGTGLGLAIVRQLCELMDGDIAVSSRFGHGSQFEFFVTLIHGDNTQFEAAKIDLQGSKILLVDDNLSALTSLESQLRHWGADVYKASSGIQALSLCEAEYQRDKNVFDIALLDMTLRGMSGEQLGAALKNDKRFKAIKLIMMTQMGTKGDGQFYAERGYSGYFPKPVTTKDLFDALTILAEDGKALANAKPLVTSHYLKLVRKANEAEFTWPKPCRILLVEDNKVNQVVALSMLKKLGITHIEVAENGLLAIELLKSHQDECQFELILMDCQMPEMDGYRTTELIRDGAAGESYQGVKVLAMTANAMSGDREKCLNAGMNDYLTKPISEEPLSEKLQYWLYKSEYASTDDTEETT</sequence>
<evidence type="ECO:0000256" key="5">
    <source>
        <dbReference type="ARBA" id="ARBA00022741"/>
    </source>
</evidence>
<feature type="domain" description="PAS" evidence="16">
    <location>
        <begin position="291"/>
        <end position="366"/>
    </location>
</feature>
<evidence type="ECO:0000256" key="8">
    <source>
        <dbReference type="ARBA" id="ARBA00023012"/>
    </source>
</evidence>
<dbReference type="InterPro" id="IPR011006">
    <property type="entry name" value="CheY-like_superfamily"/>
</dbReference>
<feature type="transmembrane region" description="Helical" evidence="13">
    <location>
        <begin position="247"/>
        <end position="269"/>
    </location>
</feature>
<feature type="domain" description="Response regulatory" evidence="15">
    <location>
        <begin position="964"/>
        <end position="1088"/>
    </location>
</feature>
<dbReference type="Proteomes" id="UP001304419">
    <property type="component" value="Chromosome 2"/>
</dbReference>
<evidence type="ECO:0000313" key="21">
    <source>
        <dbReference type="Proteomes" id="UP001304419"/>
    </source>
</evidence>
<keyword evidence="6" id="KW-0418">Kinase</keyword>
<keyword evidence="13" id="KW-1133">Transmembrane helix</keyword>
<dbReference type="InterPro" id="IPR003594">
    <property type="entry name" value="HATPase_dom"/>
</dbReference>
<feature type="modified residue" description="4-aspartylphosphate" evidence="11">
    <location>
        <position position="1018"/>
    </location>
</feature>
<dbReference type="SUPFAM" id="SSF55874">
    <property type="entry name" value="ATPase domain of HSP90 chaperone/DNA topoisomerase II/histidine kinase"/>
    <property type="match status" value="1"/>
</dbReference>
<dbReference type="EMBL" id="CP137579">
    <property type="protein sequence ID" value="WOX31133.1"/>
    <property type="molecule type" value="Genomic_DNA"/>
</dbReference>
<dbReference type="InterPro" id="IPR035965">
    <property type="entry name" value="PAS-like_dom_sf"/>
</dbReference>
<dbReference type="InterPro" id="IPR001789">
    <property type="entry name" value="Sig_transdc_resp-reg_receiver"/>
</dbReference>
<dbReference type="SUPFAM" id="SSF55785">
    <property type="entry name" value="PYP-like sensor domain (PAS domain)"/>
    <property type="match status" value="2"/>
</dbReference>
<evidence type="ECO:0000256" key="9">
    <source>
        <dbReference type="ARBA" id="ARBA00064003"/>
    </source>
</evidence>
<accession>A0A8I2KMG0</accession>
<evidence type="ECO:0000256" key="3">
    <source>
        <dbReference type="ARBA" id="ARBA00022553"/>
    </source>
</evidence>
<dbReference type="InterPro" id="IPR036097">
    <property type="entry name" value="HisK_dim/P_sf"/>
</dbReference>
<dbReference type="Pfam" id="PF02518">
    <property type="entry name" value="HATPase_c"/>
    <property type="match status" value="1"/>
</dbReference>
<evidence type="ECO:0000256" key="10">
    <source>
        <dbReference type="ARBA" id="ARBA00068150"/>
    </source>
</evidence>
<dbReference type="InterPro" id="IPR003661">
    <property type="entry name" value="HisK_dim/P_dom"/>
</dbReference>
<dbReference type="CDD" id="cd17546">
    <property type="entry name" value="REC_hyHK_CKI1_RcsC-like"/>
    <property type="match status" value="1"/>
</dbReference>
<evidence type="ECO:0000313" key="19">
    <source>
        <dbReference type="EMBL" id="WOX31133.1"/>
    </source>
</evidence>
<dbReference type="InterPro" id="IPR000014">
    <property type="entry name" value="PAS"/>
</dbReference>
<dbReference type="Proteomes" id="UP000646877">
    <property type="component" value="Unassembled WGS sequence"/>
</dbReference>
<evidence type="ECO:0000313" key="20">
    <source>
        <dbReference type="Proteomes" id="UP000646877"/>
    </source>
</evidence>
<dbReference type="RefSeq" id="WP_130127306.1">
    <property type="nucleotide sequence ID" value="NZ_CBCSDF010000009.1"/>
</dbReference>
<evidence type="ECO:0000256" key="7">
    <source>
        <dbReference type="ARBA" id="ARBA00022840"/>
    </source>
</evidence>
<dbReference type="InterPro" id="IPR004358">
    <property type="entry name" value="Sig_transdc_His_kin-like_C"/>
</dbReference>
<dbReference type="SUPFAM" id="SSF52172">
    <property type="entry name" value="CheY-like"/>
    <property type="match status" value="2"/>
</dbReference>
<feature type="modified residue" description="4-aspartylphosphate" evidence="11">
    <location>
        <position position="861"/>
    </location>
</feature>
<dbReference type="PROSITE" id="PS50113">
    <property type="entry name" value="PAC"/>
    <property type="match status" value="1"/>
</dbReference>
<keyword evidence="13" id="KW-0472">Membrane</keyword>
<dbReference type="PROSITE" id="PS50110">
    <property type="entry name" value="RESPONSE_REGULATORY"/>
    <property type="match status" value="2"/>
</dbReference>
<dbReference type="PROSITE" id="PS50112">
    <property type="entry name" value="PAS"/>
    <property type="match status" value="1"/>
</dbReference>
<dbReference type="NCBIfam" id="TIGR00229">
    <property type="entry name" value="sensory_box"/>
    <property type="match status" value="2"/>
</dbReference>
<gene>
    <name evidence="18" type="ORF">F9Y85_15525</name>
    <name evidence="19" type="ORF">R5H13_19500</name>
</gene>
<reference evidence="18" key="1">
    <citation type="submission" date="2019-10" db="EMBL/GenBank/DDBJ databases">
        <authorList>
            <person name="Paulsen S."/>
        </authorList>
    </citation>
    <scope>NUCLEOTIDE SEQUENCE</scope>
    <source>
        <strain evidence="18">LMG 19692</strain>
    </source>
</reference>
<feature type="coiled-coil region" evidence="12">
    <location>
        <begin position="535"/>
        <end position="565"/>
    </location>
</feature>
<dbReference type="Gene3D" id="1.10.287.130">
    <property type="match status" value="1"/>
</dbReference>
<keyword evidence="7" id="KW-0067">ATP-binding</keyword>
<dbReference type="CDD" id="cd00156">
    <property type="entry name" value="REC"/>
    <property type="match status" value="1"/>
</dbReference>
<dbReference type="Gene3D" id="3.40.50.2300">
    <property type="match status" value="2"/>
</dbReference>
<evidence type="ECO:0000259" key="16">
    <source>
        <dbReference type="PROSITE" id="PS50112"/>
    </source>
</evidence>
<dbReference type="SMART" id="SM00387">
    <property type="entry name" value="HATPase_c"/>
    <property type="match status" value="1"/>
</dbReference>
<dbReference type="SMART" id="SM00448">
    <property type="entry name" value="REC"/>
    <property type="match status" value="2"/>
</dbReference>
<dbReference type="SUPFAM" id="SSF47384">
    <property type="entry name" value="Homodimeric domain of signal transducing histidine kinase"/>
    <property type="match status" value="1"/>
</dbReference>
<dbReference type="EMBL" id="WEIA01000010">
    <property type="protein sequence ID" value="NLR22684.1"/>
    <property type="molecule type" value="Genomic_DNA"/>
</dbReference>
<dbReference type="InterPro" id="IPR000700">
    <property type="entry name" value="PAS-assoc_C"/>
</dbReference>
<evidence type="ECO:0000256" key="13">
    <source>
        <dbReference type="SAM" id="Phobius"/>
    </source>
</evidence>
<name>A0A8I2KMG0_9GAMM</name>
<feature type="transmembrane region" description="Helical" evidence="13">
    <location>
        <begin position="12"/>
        <end position="34"/>
    </location>
</feature>
<dbReference type="GO" id="GO:0005524">
    <property type="term" value="F:ATP binding"/>
    <property type="evidence" value="ECO:0007669"/>
    <property type="project" value="UniProtKB-KW"/>
</dbReference>
<dbReference type="CDD" id="cd00130">
    <property type="entry name" value="PAS"/>
    <property type="match status" value="2"/>
</dbReference>
<keyword evidence="5" id="KW-0547">Nucleotide-binding</keyword>
<dbReference type="CDD" id="cd00082">
    <property type="entry name" value="HisKA"/>
    <property type="match status" value="1"/>
</dbReference>